<proteinExistence type="predicted"/>
<dbReference type="Gene3D" id="2.60.120.200">
    <property type="match status" value="1"/>
</dbReference>
<dbReference type="OrthoDB" id="202036at2157"/>
<protein>
    <submittedName>
        <fullName evidence="2">Uncharacterized protein</fullName>
    </submittedName>
</protein>
<dbReference type="AlphaFoldDB" id="A0A8J8KEF1"/>
<dbReference type="Proteomes" id="UP000728647">
    <property type="component" value="Unassembled WGS sequence"/>
</dbReference>
<dbReference type="EMBL" id="JABURA010000001">
    <property type="protein sequence ID" value="NUB90521.1"/>
    <property type="molecule type" value="Genomic_DNA"/>
</dbReference>
<evidence type="ECO:0000313" key="3">
    <source>
        <dbReference type="Proteomes" id="UP000728647"/>
    </source>
</evidence>
<feature type="region of interest" description="Disordered" evidence="1">
    <location>
        <begin position="1"/>
        <end position="33"/>
    </location>
</feature>
<dbReference type="PROSITE" id="PS51318">
    <property type="entry name" value="TAT"/>
    <property type="match status" value="1"/>
</dbReference>
<name>A0A8J8KEF1_9EURY</name>
<evidence type="ECO:0000313" key="2">
    <source>
        <dbReference type="EMBL" id="NUB90521.1"/>
    </source>
</evidence>
<evidence type="ECO:0000256" key="1">
    <source>
        <dbReference type="SAM" id="MobiDB-lite"/>
    </source>
</evidence>
<dbReference type="InterPro" id="IPR006311">
    <property type="entry name" value="TAT_signal"/>
</dbReference>
<gene>
    <name evidence="2" type="ORF">HT576_05670</name>
</gene>
<reference evidence="2" key="1">
    <citation type="submission" date="2020-06" db="EMBL/GenBank/DDBJ databases">
        <title>Haloterrigena sp. nov., an extremely halophilic archaeon isolated from a saline sediment.</title>
        <authorList>
            <person name="Liu B.-B."/>
        </authorList>
    </citation>
    <scope>NUCLEOTIDE SEQUENCE</scope>
    <source>
        <strain evidence="2">SYSU A121-1</strain>
    </source>
</reference>
<sequence length="326" mass="35662">MATNTTDEANRGEDDNGDGPAEKTTGAGVTRRRTLQMGGLVGAGGLLGVAGLGTDTATADCSHPDSIVHLDYDDYDSWDDVYRMSNGDPDNLTLVSSPTASGESALQLRIRQDAHWGLSTHYDFDDGLFELNGRVNFALNSNWAMSGRDAPTNCRLWNCAIARGEGSAGGGRPDGTNGWSNRMYVSTKDTDPEGPFHLLSNTYHMGDGDEGIGDHDYLVDGEKYALGSPEIEPGVWYEFEYYVRVNTITNGEANHDGVVRYWLDDDLVFERKDIPFTEDLDDNIIDTTGPVGHYGGRYTAPKNLYAYYDDHSMALNGELEFEYGGC</sequence>
<dbReference type="RefSeq" id="WP_174701481.1">
    <property type="nucleotide sequence ID" value="NZ_JABURA010000001.1"/>
</dbReference>
<comment type="caution">
    <text evidence="2">The sequence shown here is derived from an EMBL/GenBank/DDBJ whole genome shotgun (WGS) entry which is preliminary data.</text>
</comment>
<organism evidence="2 3">
    <name type="scientific">Haloterrigena gelatinilytica</name>
    <dbReference type="NCBI Taxonomy" id="2741724"/>
    <lineage>
        <taxon>Archaea</taxon>
        <taxon>Methanobacteriati</taxon>
        <taxon>Methanobacteriota</taxon>
        <taxon>Stenosarchaea group</taxon>
        <taxon>Halobacteria</taxon>
        <taxon>Halobacteriales</taxon>
        <taxon>Natrialbaceae</taxon>
        <taxon>Haloterrigena</taxon>
    </lineage>
</organism>
<accession>A0A8J8KEF1</accession>